<name>A0AAV2R9S9_MEGNR</name>
<dbReference type="EMBL" id="CAXKWB010017240">
    <property type="protein sequence ID" value="CAL4118364.1"/>
    <property type="molecule type" value="Genomic_DNA"/>
</dbReference>
<comment type="caution">
    <text evidence="8">The sequence shown here is derived from an EMBL/GenBank/DDBJ whole genome shotgun (WGS) entry which is preliminary data.</text>
</comment>
<dbReference type="SMART" id="SM00369">
    <property type="entry name" value="LRR_TYP"/>
    <property type="match status" value="11"/>
</dbReference>
<feature type="domain" description="LRRCT" evidence="7">
    <location>
        <begin position="429"/>
        <end position="489"/>
    </location>
</feature>
<evidence type="ECO:0000256" key="1">
    <source>
        <dbReference type="ARBA" id="ARBA00022614"/>
    </source>
</evidence>
<evidence type="ECO:0000313" key="8">
    <source>
        <dbReference type="EMBL" id="CAL4118364.1"/>
    </source>
</evidence>
<dbReference type="Proteomes" id="UP001497623">
    <property type="component" value="Unassembled WGS sequence"/>
</dbReference>
<evidence type="ECO:0000256" key="4">
    <source>
        <dbReference type="SAM" id="MobiDB-lite"/>
    </source>
</evidence>
<keyword evidence="3" id="KW-0677">Repeat</keyword>
<evidence type="ECO:0000256" key="6">
    <source>
        <dbReference type="SAM" id="SignalP"/>
    </source>
</evidence>
<dbReference type="PRINTS" id="PR00019">
    <property type="entry name" value="LEURICHRPT"/>
</dbReference>
<dbReference type="PANTHER" id="PTHR24366">
    <property type="entry name" value="IG(IMMUNOGLOBULIN) AND LRR(LEUCINE RICH REPEAT) DOMAINS"/>
    <property type="match status" value="1"/>
</dbReference>
<evidence type="ECO:0000256" key="5">
    <source>
        <dbReference type="SAM" id="Phobius"/>
    </source>
</evidence>
<reference evidence="8 9" key="1">
    <citation type="submission" date="2024-05" db="EMBL/GenBank/DDBJ databases">
        <authorList>
            <person name="Wallberg A."/>
        </authorList>
    </citation>
    <scope>NUCLEOTIDE SEQUENCE [LARGE SCALE GENOMIC DNA]</scope>
</reference>
<dbReference type="InterPro" id="IPR032675">
    <property type="entry name" value="LRR_dom_sf"/>
</dbReference>
<sequence>MRLLLVVILLVGSSALSDACPRECRCSLDDRGRKRVLCGAGNLKDPIPVLDMASDTEVMILTAPHDNPNSLTLGPIFNGLRKLEEVHVTWSGVPALGAHSFWGLSKLRVLNLTHNHIQMIRDTNFRGADALRHLDLSHNRIESVPSAVFRHGRHLRHLSMSHNLIPELVPRIFFGLSRLEHLDLSHNPLGDLQPDRFSDVPDLRYFACAGCSLMSVSSTLLEGLPALRILNLRNNRFTQIPLGVPLLPQLVSLYLDGNHLSFLERGVMGGSPVTHLHLSNNRIIRLEAQALANSSITHLDISYNRLSHLEPGALDDVLEQLQEIKFSGNALHVSQLSSVLPRAHQLHHLGLGDMGLVRLPIKLLHHAKHLHHLNVSANYLEEFPPQVLINMPHLRSLDLSLNSFRGLHQDLIDAFKDATELRLLRLEGNPWHCDQCHVTPLLRFLQESPDQASGCRESRVWTCLKCVGPRTVAGQRLALLPPGDLPACLTTAAPRPTWAVPSRNVVTDLSATRIEPLADDPDRPRGQLTRQGDDWWGSRVLREDLYLVVVGGCIVLLLLLLSIILIVVLYNRHSAFYYTYEKDEAKKENLLALKEESKGDSKNNNTPKILMNPDVTIATIDEMTDINGSQEVIEVSTQNGSINHANTNGHSTPNGSHVTTPTTPSPHHCLSPTPIHPLTASPKHSANRKFKR</sequence>
<keyword evidence="5" id="KW-0812">Transmembrane</keyword>
<dbReference type="SUPFAM" id="SSF52058">
    <property type="entry name" value="L domain-like"/>
    <property type="match status" value="1"/>
</dbReference>
<dbReference type="PANTHER" id="PTHR24366:SF96">
    <property type="entry name" value="LEUCINE RICH REPEAT CONTAINING 53"/>
    <property type="match status" value="1"/>
</dbReference>
<dbReference type="SMART" id="SM00082">
    <property type="entry name" value="LRRCT"/>
    <property type="match status" value="1"/>
</dbReference>
<dbReference type="Pfam" id="PF13516">
    <property type="entry name" value="LRR_6"/>
    <property type="match status" value="1"/>
</dbReference>
<keyword evidence="1" id="KW-0433">Leucine-rich repeat</keyword>
<feature type="compositionally biased region" description="Low complexity" evidence="4">
    <location>
        <begin position="656"/>
        <end position="673"/>
    </location>
</feature>
<dbReference type="Pfam" id="PF13855">
    <property type="entry name" value="LRR_8"/>
    <property type="match status" value="3"/>
</dbReference>
<evidence type="ECO:0000256" key="3">
    <source>
        <dbReference type="ARBA" id="ARBA00022737"/>
    </source>
</evidence>
<proteinExistence type="predicted"/>
<dbReference type="InterPro" id="IPR001611">
    <property type="entry name" value="Leu-rich_rpt"/>
</dbReference>
<keyword evidence="5" id="KW-0472">Membrane</keyword>
<feature type="signal peptide" evidence="6">
    <location>
        <begin position="1"/>
        <end position="19"/>
    </location>
</feature>
<dbReference type="InterPro" id="IPR000483">
    <property type="entry name" value="Cys-rich_flank_reg_C"/>
</dbReference>
<evidence type="ECO:0000259" key="7">
    <source>
        <dbReference type="SMART" id="SM00082"/>
    </source>
</evidence>
<dbReference type="InterPro" id="IPR003591">
    <property type="entry name" value="Leu-rich_rpt_typical-subtyp"/>
</dbReference>
<accession>A0AAV2R9S9</accession>
<dbReference type="AlphaFoldDB" id="A0AAV2R9S9"/>
<dbReference type="PROSITE" id="PS51450">
    <property type="entry name" value="LRR"/>
    <property type="match status" value="4"/>
</dbReference>
<feature type="region of interest" description="Disordered" evidence="4">
    <location>
        <begin position="641"/>
        <end position="692"/>
    </location>
</feature>
<feature type="transmembrane region" description="Helical" evidence="5">
    <location>
        <begin position="545"/>
        <end position="570"/>
    </location>
</feature>
<feature type="chain" id="PRO_5043494986" description="LRRCT domain-containing protein" evidence="6">
    <location>
        <begin position="20"/>
        <end position="692"/>
    </location>
</feature>
<dbReference type="Gene3D" id="3.80.10.10">
    <property type="entry name" value="Ribonuclease Inhibitor"/>
    <property type="match status" value="2"/>
</dbReference>
<keyword evidence="2 6" id="KW-0732">Signal</keyword>
<evidence type="ECO:0000313" key="9">
    <source>
        <dbReference type="Proteomes" id="UP001497623"/>
    </source>
</evidence>
<gene>
    <name evidence="8" type="ORF">MNOR_LOCUS21431</name>
</gene>
<keyword evidence="9" id="KW-1185">Reference proteome</keyword>
<keyword evidence="5" id="KW-1133">Transmembrane helix</keyword>
<feature type="compositionally biased region" description="Polar residues" evidence="4">
    <location>
        <begin position="641"/>
        <end position="655"/>
    </location>
</feature>
<evidence type="ECO:0000256" key="2">
    <source>
        <dbReference type="ARBA" id="ARBA00022729"/>
    </source>
</evidence>
<organism evidence="8 9">
    <name type="scientific">Meganyctiphanes norvegica</name>
    <name type="common">Northern krill</name>
    <name type="synonym">Thysanopoda norvegica</name>
    <dbReference type="NCBI Taxonomy" id="48144"/>
    <lineage>
        <taxon>Eukaryota</taxon>
        <taxon>Metazoa</taxon>
        <taxon>Ecdysozoa</taxon>
        <taxon>Arthropoda</taxon>
        <taxon>Crustacea</taxon>
        <taxon>Multicrustacea</taxon>
        <taxon>Malacostraca</taxon>
        <taxon>Eumalacostraca</taxon>
        <taxon>Eucarida</taxon>
        <taxon>Euphausiacea</taxon>
        <taxon>Euphausiidae</taxon>
        <taxon>Meganyctiphanes</taxon>
    </lineage>
</organism>
<protein>
    <recommendedName>
        <fullName evidence="7">LRRCT domain-containing protein</fullName>
    </recommendedName>
</protein>